<dbReference type="EMBL" id="DUZY01000001">
    <property type="protein sequence ID" value="DAD19881.1"/>
    <property type="molecule type" value="Genomic_DNA"/>
</dbReference>
<proteinExistence type="predicted"/>
<name>A0A822XL55_NELNU</name>
<comment type="caution">
    <text evidence="1">The sequence shown here is derived from an EMBL/GenBank/DDBJ whole genome shotgun (WGS) entry which is preliminary data.</text>
</comment>
<evidence type="ECO:0000313" key="2">
    <source>
        <dbReference type="Proteomes" id="UP000607653"/>
    </source>
</evidence>
<gene>
    <name evidence="1" type="ORF">HUJ06_021345</name>
</gene>
<protein>
    <submittedName>
        <fullName evidence="1">Uncharacterized protein</fullName>
    </submittedName>
</protein>
<keyword evidence="2" id="KW-1185">Reference proteome</keyword>
<sequence length="70" mass="7709">MMCYSSSIINLVGDNIQVLVHLHFIRIYNLSSEAGSKVDGELRFSVPEDDLVFGATNVDGFHSHSGARKI</sequence>
<accession>A0A822XL55</accession>
<evidence type="ECO:0000313" key="1">
    <source>
        <dbReference type="EMBL" id="DAD19881.1"/>
    </source>
</evidence>
<dbReference type="AlphaFoldDB" id="A0A822XL55"/>
<reference evidence="1 2" key="1">
    <citation type="journal article" date="2020" name="Mol. Biol. Evol.">
        <title>Distinct Expression and Methylation Patterns for Genes with Different Fates following a Single Whole-Genome Duplication in Flowering Plants.</title>
        <authorList>
            <person name="Shi T."/>
            <person name="Rahmani R.S."/>
            <person name="Gugger P.F."/>
            <person name="Wang M."/>
            <person name="Li H."/>
            <person name="Zhang Y."/>
            <person name="Li Z."/>
            <person name="Wang Q."/>
            <person name="Van de Peer Y."/>
            <person name="Marchal K."/>
            <person name="Chen J."/>
        </authorList>
    </citation>
    <scope>NUCLEOTIDE SEQUENCE [LARGE SCALE GENOMIC DNA]</scope>
    <source>
        <tissue evidence="1">Leaf</tissue>
    </source>
</reference>
<dbReference type="Proteomes" id="UP000607653">
    <property type="component" value="Unassembled WGS sequence"/>
</dbReference>
<organism evidence="1 2">
    <name type="scientific">Nelumbo nucifera</name>
    <name type="common">Sacred lotus</name>
    <dbReference type="NCBI Taxonomy" id="4432"/>
    <lineage>
        <taxon>Eukaryota</taxon>
        <taxon>Viridiplantae</taxon>
        <taxon>Streptophyta</taxon>
        <taxon>Embryophyta</taxon>
        <taxon>Tracheophyta</taxon>
        <taxon>Spermatophyta</taxon>
        <taxon>Magnoliopsida</taxon>
        <taxon>Proteales</taxon>
        <taxon>Nelumbonaceae</taxon>
        <taxon>Nelumbo</taxon>
    </lineage>
</organism>